<reference evidence="2" key="1">
    <citation type="journal article" date="2023" name="Mol. Phylogenet. Evol.">
        <title>Genome-scale phylogeny and comparative genomics of the fungal order Sordariales.</title>
        <authorList>
            <person name="Hensen N."/>
            <person name="Bonometti L."/>
            <person name="Westerberg I."/>
            <person name="Brannstrom I.O."/>
            <person name="Guillou S."/>
            <person name="Cros-Aarteil S."/>
            <person name="Calhoun S."/>
            <person name="Haridas S."/>
            <person name="Kuo A."/>
            <person name="Mondo S."/>
            <person name="Pangilinan J."/>
            <person name="Riley R."/>
            <person name="LaButti K."/>
            <person name="Andreopoulos B."/>
            <person name="Lipzen A."/>
            <person name="Chen C."/>
            <person name="Yan M."/>
            <person name="Daum C."/>
            <person name="Ng V."/>
            <person name="Clum A."/>
            <person name="Steindorff A."/>
            <person name="Ohm R.A."/>
            <person name="Martin F."/>
            <person name="Silar P."/>
            <person name="Natvig D.O."/>
            <person name="Lalanne C."/>
            <person name="Gautier V."/>
            <person name="Ament-Velasquez S.L."/>
            <person name="Kruys A."/>
            <person name="Hutchinson M.I."/>
            <person name="Powell A.J."/>
            <person name="Barry K."/>
            <person name="Miller A.N."/>
            <person name="Grigoriev I.V."/>
            <person name="Debuchy R."/>
            <person name="Gladieux P."/>
            <person name="Hiltunen Thoren M."/>
            <person name="Johannesson H."/>
        </authorList>
    </citation>
    <scope>NUCLEOTIDE SEQUENCE</scope>
    <source>
        <strain evidence="2">FGSC 1904</strain>
    </source>
</reference>
<gene>
    <name evidence="2" type="ORF">B0T20DRAFT_338142</name>
</gene>
<dbReference type="AlphaFoldDB" id="A0AAE0PF30"/>
<feature type="domain" description="Glucose-methanol-choline oxidoreductase C-terminal" evidence="1">
    <location>
        <begin position="2"/>
        <end position="59"/>
    </location>
</feature>
<organism evidence="2 3">
    <name type="scientific">Sordaria brevicollis</name>
    <dbReference type="NCBI Taxonomy" id="83679"/>
    <lineage>
        <taxon>Eukaryota</taxon>
        <taxon>Fungi</taxon>
        <taxon>Dikarya</taxon>
        <taxon>Ascomycota</taxon>
        <taxon>Pezizomycotina</taxon>
        <taxon>Sordariomycetes</taxon>
        <taxon>Sordariomycetidae</taxon>
        <taxon>Sordariales</taxon>
        <taxon>Sordariaceae</taxon>
        <taxon>Sordaria</taxon>
    </lineage>
</organism>
<dbReference type="EMBL" id="JAUTDP010000006">
    <property type="protein sequence ID" value="KAK3398836.1"/>
    <property type="molecule type" value="Genomic_DNA"/>
</dbReference>
<feature type="non-terminal residue" evidence="2">
    <location>
        <position position="67"/>
    </location>
</feature>
<dbReference type="Gene3D" id="3.50.50.60">
    <property type="entry name" value="FAD/NAD(P)-binding domain"/>
    <property type="match status" value="1"/>
</dbReference>
<dbReference type="Pfam" id="PF05199">
    <property type="entry name" value="GMC_oxred_C"/>
    <property type="match status" value="1"/>
</dbReference>
<dbReference type="InterPro" id="IPR036188">
    <property type="entry name" value="FAD/NAD-bd_sf"/>
</dbReference>
<evidence type="ECO:0000313" key="3">
    <source>
        <dbReference type="Proteomes" id="UP001281003"/>
    </source>
</evidence>
<sequence>PSHHAVGSCRMGSRKDGVAVVDTQGCVLGGVESLRISSIRVLCRCCRLGKPMSTVYAIAEKLSDAIV</sequence>
<protein>
    <recommendedName>
        <fullName evidence="1">Glucose-methanol-choline oxidoreductase C-terminal domain-containing protein</fullName>
    </recommendedName>
</protein>
<evidence type="ECO:0000259" key="1">
    <source>
        <dbReference type="Pfam" id="PF05199"/>
    </source>
</evidence>
<dbReference type="GO" id="GO:0016614">
    <property type="term" value="F:oxidoreductase activity, acting on CH-OH group of donors"/>
    <property type="evidence" value="ECO:0007669"/>
    <property type="project" value="InterPro"/>
</dbReference>
<dbReference type="Proteomes" id="UP001281003">
    <property type="component" value="Unassembled WGS sequence"/>
</dbReference>
<evidence type="ECO:0000313" key="2">
    <source>
        <dbReference type="EMBL" id="KAK3398836.1"/>
    </source>
</evidence>
<accession>A0AAE0PF30</accession>
<reference evidence="2" key="2">
    <citation type="submission" date="2023-07" db="EMBL/GenBank/DDBJ databases">
        <authorList>
            <consortium name="Lawrence Berkeley National Laboratory"/>
            <person name="Haridas S."/>
            <person name="Hensen N."/>
            <person name="Bonometti L."/>
            <person name="Westerberg I."/>
            <person name="Brannstrom I.O."/>
            <person name="Guillou S."/>
            <person name="Cros-Aarteil S."/>
            <person name="Calhoun S."/>
            <person name="Kuo A."/>
            <person name="Mondo S."/>
            <person name="Pangilinan J."/>
            <person name="Riley R."/>
            <person name="LaButti K."/>
            <person name="Andreopoulos B."/>
            <person name="Lipzen A."/>
            <person name="Chen C."/>
            <person name="Yanf M."/>
            <person name="Daum C."/>
            <person name="Ng V."/>
            <person name="Clum A."/>
            <person name="Steindorff A."/>
            <person name="Ohm R."/>
            <person name="Martin F."/>
            <person name="Silar P."/>
            <person name="Natvig D."/>
            <person name="Lalanne C."/>
            <person name="Gautier V."/>
            <person name="Ament-velasquez S.L."/>
            <person name="Kruys A."/>
            <person name="Hutchinson M.I."/>
            <person name="Powell A.J."/>
            <person name="Barry K."/>
            <person name="Miller A.N."/>
            <person name="Grigoriev I.V."/>
            <person name="Debuchy R."/>
            <person name="Gladieux P."/>
            <person name="Thoren M.H."/>
            <person name="Johannesson H."/>
        </authorList>
    </citation>
    <scope>NUCLEOTIDE SEQUENCE</scope>
    <source>
        <strain evidence="2">FGSC 1904</strain>
    </source>
</reference>
<dbReference type="SUPFAM" id="SSF51905">
    <property type="entry name" value="FAD/NAD(P)-binding domain"/>
    <property type="match status" value="1"/>
</dbReference>
<keyword evidence="3" id="KW-1185">Reference proteome</keyword>
<proteinExistence type="predicted"/>
<dbReference type="InterPro" id="IPR007867">
    <property type="entry name" value="GMC_OxRtase_C"/>
</dbReference>
<feature type="non-terminal residue" evidence="2">
    <location>
        <position position="1"/>
    </location>
</feature>
<name>A0AAE0PF30_SORBR</name>
<comment type="caution">
    <text evidence="2">The sequence shown here is derived from an EMBL/GenBank/DDBJ whole genome shotgun (WGS) entry which is preliminary data.</text>
</comment>